<feature type="region of interest" description="Disordered" evidence="1">
    <location>
        <begin position="1"/>
        <end position="23"/>
    </location>
</feature>
<dbReference type="EMBL" id="JAGMUV010000048">
    <property type="protein sequence ID" value="KAH7109940.1"/>
    <property type="molecule type" value="Genomic_DNA"/>
</dbReference>
<dbReference type="Proteomes" id="UP000738349">
    <property type="component" value="Unassembled WGS sequence"/>
</dbReference>
<name>A0A9P9I7Z1_9HYPO</name>
<evidence type="ECO:0000256" key="1">
    <source>
        <dbReference type="SAM" id="MobiDB-lite"/>
    </source>
</evidence>
<dbReference type="AlphaFoldDB" id="A0A9P9I7Z1"/>
<evidence type="ECO:0000313" key="2">
    <source>
        <dbReference type="EMBL" id="KAH7109940.1"/>
    </source>
</evidence>
<proteinExistence type="predicted"/>
<evidence type="ECO:0000313" key="3">
    <source>
        <dbReference type="Proteomes" id="UP000738349"/>
    </source>
</evidence>
<keyword evidence="3" id="KW-1185">Reference proteome</keyword>
<sequence>MNSPTYYSQDEVPTPPDGVRTSHDDEYLELVPGLFIDPNFTSLSSPLIGSPEQDAAGTNLDPFGAILPETRQDDVLSWAIQPSTLAEPVASTNSASFQPNPTFDLHQLHPSLSQSSNTSGSTPCLPYGTDQPVPFPIIENSDSFLASTSVSLDPQPSSNLDAFPCPPWQQLLNGGVNAQQAESSSDNPSISASLASMYRHMDQSTLSNDESCDYALAMDTTAGCLLQQQHDEMPSVGRVHRIPSTERLEETAPPPISRRILPTNVPLPPPRRGGRCKPLTAEQVQSQKNARRRGVCIRCRKMKITCCGGIPCDACLSPPLQDAVFRQTCTLTLPHVVSEKGKETCTIAFLYPTRDDLIGADHSVAPQLIKCRGYRLLEMVVIGRPGMHLVWKTGRMFLKPLLRFLIQSGPSQD</sequence>
<protein>
    <submittedName>
        <fullName evidence="2">Uncharacterized protein</fullName>
    </submittedName>
</protein>
<feature type="region of interest" description="Disordered" evidence="1">
    <location>
        <begin position="247"/>
        <end position="285"/>
    </location>
</feature>
<dbReference type="OrthoDB" id="5087462at2759"/>
<accession>A0A9P9I7Z1</accession>
<reference evidence="2" key="1">
    <citation type="journal article" date="2021" name="Nat. Commun.">
        <title>Genetic determinants of endophytism in the Arabidopsis root mycobiome.</title>
        <authorList>
            <person name="Mesny F."/>
            <person name="Miyauchi S."/>
            <person name="Thiergart T."/>
            <person name="Pickel B."/>
            <person name="Atanasova L."/>
            <person name="Karlsson M."/>
            <person name="Huettel B."/>
            <person name="Barry K.W."/>
            <person name="Haridas S."/>
            <person name="Chen C."/>
            <person name="Bauer D."/>
            <person name="Andreopoulos W."/>
            <person name="Pangilinan J."/>
            <person name="LaButti K."/>
            <person name="Riley R."/>
            <person name="Lipzen A."/>
            <person name="Clum A."/>
            <person name="Drula E."/>
            <person name="Henrissat B."/>
            <person name="Kohler A."/>
            <person name="Grigoriev I.V."/>
            <person name="Martin F.M."/>
            <person name="Hacquard S."/>
        </authorList>
    </citation>
    <scope>NUCLEOTIDE SEQUENCE</scope>
    <source>
        <strain evidence="2">MPI-CAGE-AT-0147</strain>
    </source>
</reference>
<comment type="caution">
    <text evidence="2">The sequence shown here is derived from an EMBL/GenBank/DDBJ whole genome shotgun (WGS) entry which is preliminary data.</text>
</comment>
<gene>
    <name evidence="2" type="ORF">EDB81DRAFT_927478</name>
</gene>
<organism evidence="2 3">
    <name type="scientific">Dactylonectria macrodidyma</name>
    <dbReference type="NCBI Taxonomy" id="307937"/>
    <lineage>
        <taxon>Eukaryota</taxon>
        <taxon>Fungi</taxon>
        <taxon>Dikarya</taxon>
        <taxon>Ascomycota</taxon>
        <taxon>Pezizomycotina</taxon>
        <taxon>Sordariomycetes</taxon>
        <taxon>Hypocreomycetidae</taxon>
        <taxon>Hypocreales</taxon>
        <taxon>Nectriaceae</taxon>
        <taxon>Dactylonectria</taxon>
    </lineage>
</organism>